<evidence type="ECO:0000256" key="1">
    <source>
        <dbReference type="SAM" id="MobiDB-lite"/>
    </source>
</evidence>
<dbReference type="Gene3D" id="3.10.180.10">
    <property type="entry name" value="2,3-Dihydroxybiphenyl 1,2-Dioxygenase, domain 1"/>
    <property type="match status" value="1"/>
</dbReference>
<dbReference type="PANTHER" id="PTHR33993">
    <property type="entry name" value="GLYOXALASE-RELATED"/>
    <property type="match status" value="1"/>
</dbReference>
<gene>
    <name evidence="3" type="ORF">SAMN05443639_11482</name>
</gene>
<dbReference type="InterPro" id="IPR029068">
    <property type="entry name" value="Glyas_Bleomycin-R_OHBP_Dase"/>
</dbReference>
<accession>A0A1I0KV56</accession>
<dbReference type="SUPFAM" id="SSF54593">
    <property type="entry name" value="Glyoxalase/Bleomycin resistance protein/Dihydroxybiphenyl dioxygenase"/>
    <property type="match status" value="1"/>
</dbReference>
<dbReference type="EMBL" id="FOIJ01000014">
    <property type="protein sequence ID" value="SEU29265.1"/>
    <property type="molecule type" value="Genomic_DNA"/>
</dbReference>
<evidence type="ECO:0000259" key="2">
    <source>
        <dbReference type="PROSITE" id="PS51819"/>
    </source>
</evidence>
<dbReference type="Proteomes" id="UP000199181">
    <property type="component" value="Unassembled WGS sequence"/>
</dbReference>
<keyword evidence="4" id="KW-1185">Reference proteome</keyword>
<dbReference type="InterPro" id="IPR037523">
    <property type="entry name" value="VOC_core"/>
</dbReference>
<dbReference type="PANTHER" id="PTHR33993:SF14">
    <property type="entry name" value="GB|AAF24581.1"/>
    <property type="match status" value="1"/>
</dbReference>
<dbReference type="RefSeq" id="WP_093524482.1">
    <property type="nucleotide sequence ID" value="NZ_FOIJ01000014.1"/>
</dbReference>
<dbReference type="PROSITE" id="PS51819">
    <property type="entry name" value="VOC"/>
    <property type="match status" value="1"/>
</dbReference>
<reference evidence="4" key="1">
    <citation type="submission" date="2016-10" db="EMBL/GenBank/DDBJ databases">
        <authorList>
            <person name="Varghese N."/>
            <person name="Submissions S."/>
        </authorList>
    </citation>
    <scope>NUCLEOTIDE SEQUENCE [LARGE SCALE GENOMIC DNA]</scope>
    <source>
        <strain evidence="4">DSM 16858</strain>
    </source>
</reference>
<dbReference type="CDD" id="cd06587">
    <property type="entry name" value="VOC"/>
    <property type="match status" value="1"/>
</dbReference>
<dbReference type="AlphaFoldDB" id="A0A1I0KV56"/>
<feature type="domain" description="VOC" evidence="2">
    <location>
        <begin position="14"/>
        <end position="134"/>
    </location>
</feature>
<evidence type="ECO:0000313" key="4">
    <source>
        <dbReference type="Proteomes" id="UP000199181"/>
    </source>
</evidence>
<feature type="region of interest" description="Disordered" evidence="1">
    <location>
        <begin position="158"/>
        <end position="184"/>
    </location>
</feature>
<proteinExistence type="predicted"/>
<sequence>MSPPPPTPMEKLEFFSAIVLVSKDTRRLAAFYRDTLGLPLEEEIHPDSDVHYACEIGDIHFAIFPEPQKHLDRGARVGHGQVKFAFTVFDLDALVKALRERGVEVTYPPMQAEDFIRMTAIRDPDGNYIELTQMDERWFKHLASRKRQGIDVVHRWKERTGAAQPAPAEGPEDGPKWFDKPRPA</sequence>
<evidence type="ECO:0000313" key="3">
    <source>
        <dbReference type="EMBL" id="SEU29265.1"/>
    </source>
</evidence>
<dbReference type="InterPro" id="IPR004360">
    <property type="entry name" value="Glyas_Fos-R_dOase_dom"/>
</dbReference>
<protein>
    <recommendedName>
        <fullName evidence="2">VOC domain-containing protein</fullName>
    </recommendedName>
</protein>
<organism evidence="3 4">
    <name type="scientific">Stigmatella erecta</name>
    <dbReference type="NCBI Taxonomy" id="83460"/>
    <lineage>
        <taxon>Bacteria</taxon>
        <taxon>Pseudomonadati</taxon>
        <taxon>Myxococcota</taxon>
        <taxon>Myxococcia</taxon>
        <taxon>Myxococcales</taxon>
        <taxon>Cystobacterineae</taxon>
        <taxon>Archangiaceae</taxon>
        <taxon>Stigmatella</taxon>
    </lineage>
</organism>
<dbReference type="InterPro" id="IPR052164">
    <property type="entry name" value="Anthracycline_SecMetBiosynth"/>
</dbReference>
<feature type="compositionally biased region" description="Basic and acidic residues" evidence="1">
    <location>
        <begin position="173"/>
        <end position="184"/>
    </location>
</feature>
<name>A0A1I0KV56_9BACT</name>
<dbReference type="Pfam" id="PF00903">
    <property type="entry name" value="Glyoxalase"/>
    <property type="match status" value="1"/>
</dbReference>